<dbReference type="Pfam" id="PF00328">
    <property type="entry name" value="His_Phos_2"/>
    <property type="match status" value="1"/>
</dbReference>
<evidence type="ECO:0000256" key="16">
    <source>
        <dbReference type="ARBA" id="ARBA00044106"/>
    </source>
</evidence>
<comment type="caution">
    <text evidence="21">The sequence shown here is derived from an EMBL/GenBank/DDBJ whole genome shotgun (WGS) entry which is preliminary data.</text>
</comment>
<dbReference type="GO" id="GO:0003993">
    <property type="term" value="F:acid phosphatase activity"/>
    <property type="evidence" value="ECO:0007669"/>
    <property type="project" value="TreeGrafter"/>
</dbReference>
<dbReference type="GO" id="GO:0016158">
    <property type="term" value="F:inositol hexakisphosphate 3-phosphatase activity"/>
    <property type="evidence" value="ECO:0007669"/>
    <property type="project" value="UniProtKB-EC"/>
</dbReference>
<keyword evidence="20" id="KW-0812">Transmembrane</keyword>
<dbReference type="PROSITE" id="PS00778">
    <property type="entry name" value="HIS_ACID_PHOSPHAT_2"/>
    <property type="match status" value="1"/>
</dbReference>
<protein>
    <recommendedName>
        <fullName evidence="16">Phytase A</fullName>
        <ecNumber evidence="4">3.1.3.8</ecNumber>
    </recommendedName>
    <alternativeName>
        <fullName evidence="17">Histidine acid phosphatase phyA</fullName>
    </alternativeName>
    <alternativeName>
        <fullName evidence="10">Myo-inositol hexakisphosphate phosphohydrolase A</fullName>
    </alternativeName>
    <alternativeName>
        <fullName evidence="9">Myo-inositol-hexaphosphate 3-phosphohydrolase A</fullName>
    </alternativeName>
</protein>
<feature type="transmembrane region" description="Helical" evidence="20">
    <location>
        <begin position="58"/>
        <end position="81"/>
    </location>
</feature>
<evidence type="ECO:0000256" key="20">
    <source>
        <dbReference type="SAM" id="Phobius"/>
    </source>
</evidence>
<evidence type="ECO:0000256" key="2">
    <source>
        <dbReference type="ARBA" id="ARBA00005375"/>
    </source>
</evidence>
<organism evidence="21 22">
    <name type="scientific">Plectosphaerella plurivora</name>
    <dbReference type="NCBI Taxonomy" id="936078"/>
    <lineage>
        <taxon>Eukaryota</taxon>
        <taxon>Fungi</taxon>
        <taxon>Dikarya</taxon>
        <taxon>Ascomycota</taxon>
        <taxon>Pezizomycotina</taxon>
        <taxon>Sordariomycetes</taxon>
        <taxon>Hypocreomycetidae</taxon>
        <taxon>Glomerellales</taxon>
        <taxon>Plectosphaerellaceae</taxon>
        <taxon>Plectosphaerella</taxon>
    </lineage>
</organism>
<dbReference type="AlphaFoldDB" id="A0A9P9AC42"/>
<feature type="disulfide bond" evidence="19">
    <location>
        <begin position="260"/>
        <end position="511"/>
    </location>
</feature>
<keyword evidence="8" id="KW-0325">Glycoprotein</keyword>
<evidence type="ECO:0000256" key="12">
    <source>
        <dbReference type="ARBA" id="ARBA00043675"/>
    </source>
</evidence>
<dbReference type="EC" id="3.1.3.8" evidence="4"/>
<comment type="catalytic activity">
    <reaction evidence="15">
        <text>1D-myo-inositol hexakisphosphate + H2O = 1D-myo-inositol 1,2,4,5,6-pentakisphosphate + phosphate</text>
        <dbReference type="Rhea" id="RHEA:16989"/>
        <dbReference type="ChEBI" id="CHEBI:15377"/>
        <dbReference type="ChEBI" id="CHEBI:43474"/>
        <dbReference type="ChEBI" id="CHEBI:57798"/>
        <dbReference type="ChEBI" id="CHEBI:58130"/>
        <dbReference type="EC" id="3.1.3.8"/>
    </reaction>
    <physiologicalReaction direction="left-to-right" evidence="15">
        <dbReference type="Rhea" id="RHEA:16990"/>
    </physiologicalReaction>
</comment>
<keyword evidence="5" id="KW-0964">Secreted</keyword>
<keyword evidence="20" id="KW-0472">Membrane</keyword>
<comment type="catalytic activity">
    <reaction evidence="11">
        <text>1D-myo-inositol 1,2,5,6-tetrakisphosphate + H2O = 1D-myo-inositol 1,2,6-trisphosphate + phosphate</text>
        <dbReference type="Rhea" id="RHEA:77119"/>
        <dbReference type="ChEBI" id="CHEBI:15377"/>
        <dbReference type="ChEBI" id="CHEBI:43474"/>
        <dbReference type="ChEBI" id="CHEBI:195535"/>
        <dbReference type="ChEBI" id="CHEBI:195537"/>
    </reaction>
    <physiologicalReaction direction="left-to-right" evidence="11">
        <dbReference type="Rhea" id="RHEA:77120"/>
    </physiologicalReaction>
</comment>
<evidence type="ECO:0000256" key="1">
    <source>
        <dbReference type="ARBA" id="ARBA00004613"/>
    </source>
</evidence>
<dbReference type="InterPro" id="IPR033379">
    <property type="entry name" value="Acid_Pase_AS"/>
</dbReference>
<keyword evidence="22" id="KW-1185">Reference proteome</keyword>
<comment type="catalytic activity">
    <reaction evidence="13">
        <text>1D-myo-inositol 1,2,6-trisphosphate + H2O = 1D-myo-inositol 1,2-bisphosphate + phosphate</text>
        <dbReference type="Rhea" id="RHEA:77131"/>
        <dbReference type="ChEBI" id="CHEBI:15377"/>
        <dbReference type="ChEBI" id="CHEBI:43474"/>
        <dbReference type="ChEBI" id="CHEBI:195537"/>
        <dbReference type="ChEBI" id="CHEBI:195539"/>
    </reaction>
    <physiologicalReaction direction="left-to-right" evidence="13">
        <dbReference type="Rhea" id="RHEA:77132"/>
    </physiologicalReaction>
</comment>
<comment type="subcellular location">
    <subcellularLocation>
        <location evidence="1">Secreted</location>
    </subcellularLocation>
</comment>
<feature type="active site" description="Proton donor" evidence="18">
    <location>
        <position position="408"/>
    </location>
</feature>
<evidence type="ECO:0000256" key="8">
    <source>
        <dbReference type="ARBA" id="ARBA00023180"/>
    </source>
</evidence>
<feature type="active site" description="Nucleophile" evidence="18">
    <location>
        <position position="128"/>
    </location>
</feature>
<evidence type="ECO:0000313" key="22">
    <source>
        <dbReference type="Proteomes" id="UP000770015"/>
    </source>
</evidence>
<dbReference type="PANTHER" id="PTHR20963:SF24">
    <property type="entry name" value="3-PHYTASE B"/>
    <property type="match status" value="1"/>
</dbReference>
<feature type="disulfide bond" evidence="19">
    <location>
        <begin position="117"/>
        <end position="460"/>
    </location>
</feature>
<evidence type="ECO:0000256" key="14">
    <source>
        <dbReference type="ARBA" id="ARBA00043748"/>
    </source>
</evidence>
<accession>A0A9P9AC42</accession>
<evidence type="ECO:0000256" key="11">
    <source>
        <dbReference type="ARBA" id="ARBA00043670"/>
    </source>
</evidence>
<dbReference type="Gene3D" id="3.40.50.1240">
    <property type="entry name" value="Phosphoglycerate mutase-like"/>
    <property type="match status" value="1"/>
</dbReference>
<dbReference type="CDD" id="cd07061">
    <property type="entry name" value="HP_HAP_like"/>
    <property type="match status" value="1"/>
</dbReference>
<evidence type="ECO:0000256" key="18">
    <source>
        <dbReference type="PIRSR" id="PIRSR000894-1"/>
    </source>
</evidence>
<keyword evidence="7 19" id="KW-1015">Disulfide bond</keyword>
<dbReference type="Proteomes" id="UP000770015">
    <property type="component" value="Unassembled WGS sequence"/>
</dbReference>
<evidence type="ECO:0000256" key="13">
    <source>
        <dbReference type="ARBA" id="ARBA00043721"/>
    </source>
</evidence>
<evidence type="ECO:0000256" key="6">
    <source>
        <dbReference type="ARBA" id="ARBA00022801"/>
    </source>
</evidence>
<name>A0A9P9AC42_9PEZI</name>
<dbReference type="PROSITE" id="PS00616">
    <property type="entry name" value="HIS_ACID_PHOSPHAT_1"/>
    <property type="match status" value="1"/>
</dbReference>
<dbReference type="InterPro" id="IPR000560">
    <property type="entry name" value="His_Pase_clade-2"/>
</dbReference>
<keyword evidence="6" id="KW-0378">Hydrolase</keyword>
<feature type="disulfide bond" evidence="19">
    <location>
        <begin position="482"/>
        <end position="490"/>
    </location>
</feature>
<dbReference type="InterPro" id="IPR016274">
    <property type="entry name" value="Histidine_acid_Pase_euk"/>
</dbReference>
<evidence type="ECO:0000313" key="21">
    <source>
        <dbReference type="EMBL" id="KAH6687721.1"/>
    </source>
</evidence>
<dbReference type="SUPFAM" id="SSF53254">
    <property type="entry name" value="Phosphoglycerate mutase-like"/>
    <property type="match status" value="1"/>
</dbReference>
<comment type="subunit">
    <text evidence="3">Monomer.</text>
</comment>
<proteinExistence type="inferred from homology"/>
<dbReference type="PANTHER" id="PTHR20963">
    <property type="entry name" value="MULTIPLE INOSITOL POLYPHOSPHATE PHOSPHATASE-RELATED"/>
    <property type="match status" value="1"/>
</dbReference>
<reference evidence="21" key="1">
    <citation type="journal article" date="2021" name="Nat. Commun.">
        <title>Genetic determinants of endophytism in the Arabidopsis root mycobiome.</title>
        <authorList>
            <person name="Mesny F."/>
            <person name="Miyauchi S."/>
            <person name="Thiergart T."/>
            <person name="Pickel B."/>
            <person name="Atanasova L."/>
            <person name="Karlsson M."/>
            <person name="Huettel B."/>
            <person name="Barry K.W."/>
            <person name="Haridas S."/>
            <person name="Chen C."/>
            <person name="Bauer D."/>
            <person name="Andreopoulos W."/>
            <person name="Pangilinan J."/>
            <person name="LaButti K."/>
            <person name="Riley R."/>
            <person name="Lipzen A."/>
            <person name="Clum A."/>
            <person name="Drula E."/>
            <person name="Henrissat B."/>
            <person name="Kohler A."/>
            <person name="Grigoriev I.V."/>
            <person name="Martin F.M."/>
            <person name="Hacquard S."/>
        </authorList>
    </citation>
    <scope>NUCLEOTIDE SEQUENCE</scope>
    <source>
        <strain evidence="21">MPI-SDFR-AT-0117</strain>
    </source>
</reference>
<feature type="disulfide bond" evidence="19">
    <location>
        <begin position="312"/>
        <end position="328"/>
    </location>
</feature>
<comment type="catalytic activity">
    <reaction evidence="14">
        <text>1D-myo-inositol 1,2,4,5,6-pentakisphosphate + H2O = 1D-myo-inositol 1,2,5,6-tetrakisphosphate + phosphate</text>
        <dbReference type="Rhea" id="RHEA:77115"/>
        <dbReference type="ChEBI" id="CHEBI:15377"/>
        <dbReference type="ChEBI" id="CHEBI:43474"/>
        <dbReference type="ChEBI" id="CHEBI:57798"/>
        <dbReference type="ChEBI" id="CHEBI:195535"/>
    </reaction>
    <physiologicalReaction direction="left-to-right" evidence="14">
        <dbReference type="Rhea" id="RHEA:77116"/>
    </physiologicalReaction>
</comment>
<gene>
    <name evidence="21" type="ORF">F5X68DRAFT_261088</name>
</gene>
<dbReference type="OrthoDB" id="6509975at2759"/>
<evidence type="ECO:0000256" key="17">
    <source>
        <dbReference type="ARBA" id="ARBA00044262"/>
    </source>
</evidence>
<dbReference type="InterPro" id="IPR029033">
    <property type="entry name" value="His_PPase_superfam"/>
</dbReference>
<evidence type="ECO:0000256" key="9">
    <source>
        <dbReference type="ARBA" id="ARBA00041857"/>
    </source>
</evidence>
<sequence>MAFTTFSDVKDGLRSMVPGRYHTYTALPIHSQTDTQQLETLGEKPKESRSCSTTTRRCLQTAAFVVLLFVAVHVSVIYRYIQGSSASDRAHISRLWGQYSPFFSAPSDIDPSTPDQCEITFAQVLSRHGSRDPTSGKAEAYLELVGGIQDAVQEYGPGYEFIRDFEFTLGKDQLTEYGEHEMFASGAAFYKRYRDLAESSIPFVRVSGQNRVIVSGYNWTDGFYTEKLADGREAPDNFVDNIVIVPEQYGKNNTLSHGQCPAFERGPYSRNGDAAKLTWQHEFMPPVAERVNRNLPGADISEHKIIYFMDLCPFNTVADPDLRLSQFCNLFTVDEWDSYDYYQTVAKYYGFNNGNPLASSQGVGFVNELIARLTRTPVRDETSSNSTLDSDDSTFPLDRTMYADFSHDNDMMTIYAALGLYNNTEALSLKSKKGARDLGGFSAAWTISFGARMYVEKMQCGDEPEELVRILINDRVVPLVGCDVDSLGRCRLSDFVNGLDFAQAGGHWDDCFV</sequence>
<evidence type="ECO:0000256" key="7">
    <source>
        <dbReference type="ARBA" id="ARBA00023157"/>
    </source>
</evidence>
<evidence type="ECO:0000256" key="15">
    <source>
        <dbReference type="ARBA" id="ARBA00043788"/>
    </source>
</evidence>
<evidence type="ECO:0000256" key="10">
    <source>
        <dbReference type="ARBA" id="ARBA00042300"/>
    </source>
</evidence>
<dbReference type="EMBL" id="JAGSXJ010000010">
    <property type="protein sequence ID" value="KAH6687721.1"/>
    <property type="molecule type" value="Genomic_DNA"/>
</dbReference>
<evidence type="ECO:0000256" key="3">
    <source>
        <dbReference type="ARBA" id="ARBA00011245"/>
    </source>
</evidence>
<dbReference type="GO" id="GO:0005576">
    <property type="term" value="C:extracellular region"/>
    <property type="evidence" value="ECO:0007669"/>
    <property type="project" value="UniProtKB-SubCell"/>
</dbReference>
<comment type="catalytic activity">
    <reaction evidence="12">
        <text>1D-myo-inositol 1,2-bisphosphate + H2O = 1D-myo-inositol 2-phosphate + phosphate</text>
        <dbReference type="Rhea" id="RHEA:77135"/>
        <dbReference type="ChEBI" id="CHEBI:15377"/>
        <dbReference type="ChEBI" id="CHEBI:43474"/>
        <dbReference type="ChEBI" id="CHEBI:84142"/>
        <dbReference type="ChEBI" id="CHEBI:195539"/>
    </reaction>
    <physiologicalReaction direction="left-to-right" evidence="12">
        <dbReference type="Rhea" id="RHEA:77136"/>
    </physiologicalReaction>
</comment>
<keyword evidence="20" id="KW-1133">Transmembrane helix</keyword>
<dbReference type="PIRSF" id="PIRSF000894">
    <property type="entry name" value="Acid_phosphatase"/>
    <property type="match status" value="1"/>
</dbReference>
<comment type="similarity">
    <text evidence="2">Belongs to the histidine acid phosphatase family.</text>
</comment>
<evidence type="ECO:0000256" key="5">
    <source>
        <dbReference type="ARBA" id="ARBA00022525"/>
    </source>
</evidence>
<evidence type="ECO:0000256" key="4">
    <source>
        <dbReference type="ARBA" id="ARBA00012632"/>
    </source>
</evidence>
<evidence type="ECO:0000256" key="19">
    <source>
        <dbReference type="PIRSR" id="PIRSR000894-2"/>
    </source>
</evidence>